<reference evidence="3 4" key="1">
    <citation type="journal article" date="2024" name="Science">
        <title>Giant polyketide synthase enzymes in the biosynthesis of giant marine polyether toxins.</title>
        <authorList>
            <person name="Fallon T.R."/>
            <person name="Shende V.V."/>
            <person name="Wierzbicki I.H."/>
            <person name="Pendleton A.L."/>
            <person name="Watervoot N.F."/>
            <person name="Auber R.P."/>
            <person name="Gonzalez D.J."/>
            <person name="Wisecaver J.H."/>
            <person name="Moore B.S."/>
        </authorList>
    </citation>
    <scope>NUCLEOTIDE SEQUENCE [LARGE SCALE GENOMIC DNA]</scope>
    <source>
        <strain evidence="3 4">12B1</strain>
    </source>
</reference>
<keyword evidence="2" id="KW-0812">Transmembrane</keyword>
<sequence length="381" mass="38189">MPIKSRAFSVRSLATRPRGHVKQRGPHHTTRDERTELRDTEDHVAPRDCKDSPPRAKRNNTAPPNVSAGGVEAGGIGLWSAEDEAVESDDEPAPATEESAHAAAEERGEAEESSAGTHVAPRDRPRLLPHMPLADAGAKLSARVGRKRRNAWAVLAALVATVALVVVLAVASAGGGAAPPPPPPPPPYAPGSGSLFEVEVGVVVDGSVADFDTAAYNSNLASAIGVAASSISTTVVAGSVLVTSRVTVQRDELDRTLSTVRVTFGSAEAASSSLGVRVNSIAQAPVVLVVRAASSAASNSAPTSSASLLTAAAEPSSAVAPAAQPASRTAASVSSSAYPTPTVTATALSAAAIPAPLSAPTFASSSVTSASQPAASKPAAS</sequence>
<feature type="transmembrane region" description="Helical" evidence="2">
    <location>
        <begin position="220"/>
        <end position="242"/>
    </location>
</feature>
<evidence type="ECO:0000313" key="4">
    <source>
        <dbReference type="Proteomes" id="UP001515480"/>
    </source>
</evidence>
<name>A0AB34IHP0_PRYPA</name>
<accession>A0AB34IHP0</accession>
<dbReference type="EMBL" id="JBGBPQ010000025">
    <property type="protein sequence ID" value="KAL1499639.1"/>
    <property type="molecule type" value="Genomic_DNA"/>
</dbReference>
<dbReference type="AlphaFoldDB" id="A0AB34IHP0"/>
<keyword evidence="4" id="KW-1185">Reference proteome</keyword>
<feature type="compositionally biased region" description="Basic and acidic residues" evidence="1">
    <location>
        <begin position="29"/>
        <end position="54"/>
    </location>
</feature>
<feature type="region of interest" description="Disordered" evidence="1">
    <location>
        <begin position="360"/>
        <end position="381"/>
    </location>
</feature>
<evidence type="ECO:0000256" key="1">
    <source>
        <dbReference type="SAM" id="MobiDB-lite"/>
    </source>
</evidence>
<organism evidence="3 4">
    <name type="scientific">Prymnesium parvum</name>
    <name type="common">Toxic golden alga</name>
    <dbReference type="NCBI Taxonomy" id="97485"/>
    <lineage>
        <taxon>Eukaryota</taxon>
        <taxon>Haptista</taxon>
        <taxon>Haptophyta</taxon>
        <taxon>Prymnesiophyceae</taxon>
        <taxon>Prymnesiales</taxon>
        <taxon>Prymnesiaceae</taxon>
        <taxon>Prymnesium</taxon>
    </lineage>
</organism>
<evidence type="ECO:0008006" key="5">
    <source>
        <dbReference type="Google" id="ProtNLM"/>
    </source>
</evidence>
<feature type="compositionally biased region" description="Basic and acidic residues" evidence="1">
    <location>
        <begin position="98"/>
        <end position="107"/>
    </location>
</feature>
<feature type="compositionally biased region" description="Acidic residues" evidence="1">
    <location>
        <begin position="81"/>
        <end position="92"/>
    </location>
</feature>
<feature type="compositionally biased region" description="Basic residues" evidence="1">
    <location>
        <begin position="17"/>
        <end position="28"/>
    </location>
</feature>
<feature type="region of interest" description="Disordered" evidence="1">
    <location>
        <begin position="1"/>
        <end position="128"/>
    </location>
</feature>
<gene>
    <name evidence="3" type="ORF">AB1Y20_011837</name>
</gene>
<keyword evidence="2" id="KW-0472">Membrane</keyword>
<comment type="caution">
    <text evidence="3">The sequence shown here is derived from an EMBL/GenBank/DDBJ whole genome shotgun (WGS) entry which is preliminary data.</text>
</comment>
<feature type="compositionally biased region" description="Low complexity" evidence="1">
    <location>
        <begin position="369"/>
        <end position="381"/>
    </location>
</feature>
<keyword evidence="2" id="KW-1133">Transmembrane helix</keyword>
<dbReference type="Proteomes" id="UP001515480">
    <property type="component" value="Unassembled WGS sequence"/>
</dbReference>
<protein>
    <recommendedName>
        <fullName evidence="5">SEA domain-containing protein</fullName>
    </recommendedName>
</protein>
<evidence type="ECO:0000313" key="3">
    <source>
        <dbReference type="EMBL" id="KAL1499639.1"/>
    </source>
</evidence>
<proteinExistence type="predicted"/>
<feature type="transmembrane region" description="Helical" evidence="2">
    <location>
        <begin position="151"/>
        <end position="178"/>
    </location>
</feature>
<evidence type="ECO:0000256" key="2">
    <source>
        <dbReference type="SAM" id="Phobius"/>
    </source>
</evidence>